<feature type="domain" description="Phage shock protein PspC N-terminal" evidence="3">
    <location>
        <begin position="17"/>
        <end position="71"/>
    </location>
</feature>
<feature type="transmembrane region" description="Helical" evidence="2">
    <location>
        <begin position="457"/>
        <end position="476"/>
    </location>
</feature>
<keyword evidence="5" id="KW-1185">Reference proteome</keyword>
<evidence type="ECO:0000256" key="2">
    <source>
        <dbReference type="SAM" id="Phobius"/>
    </source>
</evidence>
<evidence type="ECO:0000313" key="5">
    <source>
        <dbReference type="Proteomes" id="UP001601444"/>
    </source>
</evidence>
<keyword evidence="2" id="KW-0812">Transmembrane</keyword>
<feature type="compositionally biased region" description="Polar residues" evidence="1">
    <location>
        <begin position="208"/>
        <end position="219"/>
    </location>
</feature>
<reference evidence="4 5" key="1">
    <citation type="submission" date="2024-10" db="EMBL/GenBank/DDBJ databases">
        <title>The Natural Products Discovery Center: Release of the First 8490 Sequenced Strains for Exploring Actinobacteria Biosynthetic Diversity.</title>
        <authorList>
            <person name="Kalkreuter E."/>
            <person name="Kautsar S.A."/>
            <person name="Yang D."/>
            <person name="Bader C.D."/>
            <person name="Teijaro C.N."/>
            <person name="Fluegel L."/>
            <person name="Davis C.M."/>
            <person name="Simpson J.R."/>
            <person name="Lauterbach L."/>
            <person name="Steele A.D."/>
            <person name="Gui C."/>
            <person name="Meng S."/>
            <person name="Li G."/>
            <person name="Viehrig K."/>
            <person name="Ye F."/>
            <person name="Su P."/>
            <person name="Kiefer A.F."/>
            <person name="Nichols A."/>
            <person name="Cepeda A.J."/>
            <person name="Yan W."/>
            <person name="Fan B."/>
            <person name="Jiang Y."/>
            <person name="Adhikari A."/>
            <person name="Zheng C.-J."/>
            <person name="Schuster L."/>
            <person name="Cowan T.M."/>
            <person name="Smanski M.J."/>
            <person name="Chevrette M.G."/>
            <person name="De Carvalho L.P.S."/>
            <person name="Shen B."/>
        </authorList>
    </citation>
    <scope>NUCLEOTIDE SEQUENCE [LARGE SCALE GENOMIC DNA]</scope>
    <source>
        <strain evidence="4 5">NPDC004045</strain>
    </source>
</reference>
<evidence type="ECO:0000313" key="4">
    <source>
        <dbReference type="EMBL" id="MFF0542659.1"/>
    </source>
</evidence>
<dbReference type="Proteomes" id="UP001601444">
    <property type="component" value="Unassembled WGS sequence"/>
</dbReference>
<organism evidence="4 5">
    <name type="scientific">Nocardia thailandica</name>
    <dbReference type="NCBI Taxonomy" id="257275"/>
    <lineage>
        <taxon>Bacteria</taxon>
        <taxon>Bacillati</taxon>
        <taxon>Actinomycetota</taxon>
        <taxon>Actinomycetes</taxon>
        <taxon>Mycobacteriales</taxon>
        <taxon>Nocardiaceae</taxon>
        <taxon>Nocardia</taxon>
    </lineage>
</organism>
<accession>A0ABW6PJT7</accession>
<dbReference type="EMBL" id="JBIAMX010000003">
    <property type="protein sequence ID" value="MFF0542659.1"/>
    <property type="molecule type" value="Genomic_DNA"/>
</dbReference>
<feature type="compositionally biased region" description="Basic and acidic residues" evidence="1">
    <location>
        <begin position="261"/>
        <end position="272"/>
    </location>
</feature>
<dbReference type="RefSeq" id="WP_387699468.1">
    <property type="nucleotide sequence ID" value="NZ_JBIAMX010000003.1"/>
</dbReference>
<dbReference type="InterPro" id="IPR007168">
    <property type="entry name" value="Phageshock_PspC_N"/>
</dbReference>
<name>A0ABW6PJT7_9NOCA</name>
<feature type="transmembrane region" description="Helical" evidence="2">
    <location>
        <begin position="431"/>
        <end position="451"/>
    </location>
</feature>
<gene>
    <name evidence="4" type="ORF">ACFYTF_07455</name>
</gene>
<feature type="region of interest" description="Disordered" evidence="1">
    <location>
        <begin position="257"/>
        <end position="393"/>
    </location>
</feature>
<dbReference type="Pfam" id="PF04024">
    <property type="entry name" value="PspC"/>
    <property type="match status" value="1"/>
</dbReference>
<keyword evidence="2" id="KW-0472">Membrane</keyword>
<comment type="caution">
    <text evidence="4">The sequence shown here is derived from an EMBL/GenBank/DDBJ whole genome shotgun (WGS) entry which is preliminary data.</text>
</comment>
<feature type="transmembrane region" description="Helical" evidence="2">
    <location>
        <begin position="483"/>
        <end position="503"/>
    </location>
</feature>
<protein>
    <submittedName>
        <fullName evidence="4">PspC domain-containing protein</fullName>
    </submittedName>
</protein>
<feature type="transmembrane region" description="Helical" evidence="2">
    <location>
        <begin position="43"/>
        <end position="70"/>
    </location>
</feature>
<evidence type="ECO:0000256" key="1">
    <source>
        <dbReference type="SAM" id="MobiDB-lite"/>
    </source>
</evidence>
<sequence>MTRTSFGDQLAQMWHTRPVRLPRQGPVAGVAAGFGLRYGVDPVLVRVAFVVSTIFGGAGIVLYLLAWLLLSSAGDESSAAESLAGRGTSSHSPTKTVVLIVGLAIAVSTMGPVGLGLGGSGVISMAFLLAGWWLLYLRHPELPTGYDRFLAEPVAGGLGYAGYPATGYGTYAGDPLYTPYTKLPDEYVPAPPTAPAESAPVQRADTAATESAPFQQGDTESAPIRRVDTATTEVLAVDTDTAVLSVDSDTAVLSADTDTVALRKDPGPRDAPDATEPGDGTERTDGTDLQARPGDVTSQEPGTPAHPRTPEPGPADAGTRDPDAEMPGDAEGSALAPTGADLARPAEPDAPGTTSLEKVARDLAASESAPRADLGKPPHTVAPRTMAQVPPGWDPLGVAPLAWELPAPAGPRTMVAPPPPPPRPRSRFTPVVLGLAILAAAVAGGVAAAGADWMTPVRIAAVALFVLCAGLVVGAFRRRGGGLVIAAVPLAGFVVLASVVGPVDISENNVGDRQWAPATVAELQPRYELAVGSAELDLRGLKLTESRAVTVAVNVGDSLVLLPPDMTVRTTCDVRVGDQRCQEGLTGPQTPGAPVLDLTVETKMGDVEVRRG</sequence>
<feature type="transmembrane region" description="Helical" evidence="2">
    <location>
        <begin position="121"/>
        <end position="138"/>
    </location>
</feature>
<proteinExistence type="predicted"/>
<evidence type="ECO:0000259" key="3">
    <source>
        <dbReference type="Pfam" id="PF04024"/>
    </source>
</evidence>
<feature type="region of interest" description="Disordered" evidence="1">
    <location>
        <begin position="187"/>
        <end position="227"/>
    </location>
</feature>
<keyword evidence="2" id="KW-1133">Transmembrane helix</keyword>